<evidence type="ECO:0000256" key="8">
    <source>
        <dbReference type="ARBA" id="ARBA00037594"/>
    </source>
</evidence>
<protein>
    <recommendedName>
        <fullName evidence="12">2-deoxy-scyllo-inosose synthase</fullName>
        <ecNumber evidence="11">4.2.3.124</ecNumber>
    </recommendedName>
</protein>
<evidence type="ECO:0000256" key="7">
    <source>
        <dbReference type="ARBA" id="ARBA00035757"/>
    </source>
</evidence>
<comment type="cofactor">
    <cofactor evidence="2">
        <name>Co(2+)</name>
        <dbReference type="ChEBI" id="CHEBI:48828"/>
    </cofactor>
</comment>
<evidence type="ECO:0000256" key="11">
    <source>
        <dbReference type="ARBA" id="ARBA00039146"/>
    </source>
</evidence>
<dbReference type="RefSeq" id="WP_151467310.1">
    <property type="nucleotide sequence ID" value="NZ_WBKG01000001.1"/>
</dbReference>
<proteinExistence type="inferred from homology"/>
<dbReference type="InterPro" id="IPR030963">
    <property type="entry name" value="DHQ_synth_fam"/>
</dbReference>
<keyword evidence="4" id="KW-0520">NAD</keyword>
<dbReference type="GO" id="GO:0003856">
    <property type="term" value="F:3-dehydroquinate synthase activity"/>
    <property type="evidence" value="ECO:0007669"/>
    <property type="project" value="TreeGrafter"/>
</dbReference>
<evidence type="ECO:0000313" key="16">
    <source>
        <dbReference type="Proteomes" id="UP000442990"/>
    </source>
</evidence>
<accession>A0A7J5DPT1</accession>
<dbReference type="Gene3D" id="1.20.1090.10">
    <property type="entry name" value="Dehydroquinate synthase-like - alpha domain"/>
    <property type="match status" value="1"/>
</dbReference>
<dbReference type="PIRSF" id="PIRSF001455">
    <property type="entry name" value="DHQ_synth"/>
    <property type="match status" value="1"/>
</dbReference>
<feature type="domain" description="3-dehydroquinate synthase C-terminal" evidence="14">
    <location>
        <begin position="190"/>
        <end position="332"/>
    </location>
</feature>
<gene>
    <name evidence="15" type="ORF">F8144_02215</name>
</gene>
<comment type="catalytic activity">
    <reaction evidence="7">
        <text>D-glucose 6-phosphate = 2-deoxy-L-scyllo-inosose + phosphate</text>
        <dbReference type="Rhea" id="RHEA:33071"/>
        <dbReference type="ChEBI" id="CHEBI:43474"/>
        <dbReference type="ChEBI" id="CHEBI:61548"/>
        <dbReference type="ChEBI" id="CHEBI:64796"/>
        <dbReference type="EC" id="4.2.3.124"/>
    </reaction>
</comment>
<dbReference type="AlphaFoldDB" id="A0A7J5DPT1"/>
<dbReference type="GO" id="GO:0009073">
    <property type="term" value="P:aromatic amino acid family biosynthetic process"/>
    <property type="evidence" value="ECO:0007669"/>
    <property type="project" value="InterPro"/>
</dbReference>
<evidence type="ECO:0000256" key="6">
    <source>
        <dbReference type="ARBA" id="ARBA00023285"/>
    </source>
</evidence>
<dbReference type="Gene3D" id="3.40.50.1970">
    <property type="match status" value="1"/>
</dbReference>
<evidence type="ECO:0000256" key="1">
    <source>
        <dbReference type="ARBA" id="ARBA00001911"/>
    </source>
</evidence>
<evidence type="ECO:0000256" key="5">
    <source>
        <dbReference type="ARBA" id="ARBA00023239"/>
    </source>
</evidence>
<evidence type="ECO:0000313" key="15">
    <source>
        <dbReference type="EMBL" id="KAB1990756.1"/>
    </source>
</evidence>
<comment type="similarity">
    <text evidence="10">Belongs to the sugar phosphate cyclases superfamily. DOI synthase family.</text>
</comment>
<reference evidence="15 16" key="1">
    <citation type="submission" date="2019-09" db="EMBL/GenBank/DDBJ databases">
        <title>Isolation and identification of active actinomycetes.</title>
        <authorList>
            <person name="Yu Z."/>
            <person name="Han C."/>
            <person name="Yu B."/>
        </authorList>
    </citation>
    <scope>NUCLEOTIDE SEQUENCE [LARGE SCALE GENOMIC DNA]</scope>
    <source>
        <strain evidence="15 16">NEAU-H2</strain>
    </source>
</reference>
<evidence type="ECO:0000259" key="13">
    <source>
        <dbReference type="Pfam" id="PF01761"/>
    </source>
</evidence>
<evidence type="ECO:0000256" key="9">
    <source>
        <dbReference type="ARBA" id="ARBA00037923"/>
    </source>
</evidence>
<evidence type="ECO:0000256" key="10">
    <source>
        <dbReference type="ARBA" id="ARBA00038469"/>
    </source>
</evidence>
<keyword evidence="3" id="KW-0479">Metal-binding</keyword>
<dbReference type="GO" id="GO:0046872">
    <property type="term" value="F:metal ion binding"/>
    <property type="evidence" value="ECO:0007669"/>
    <property type="project" value="UniProtKB-KW"/>
</dbReference>
<dbReference type="InterPro" id="IPR050071">
    <property type="entry name" value="Dehydroquinate_synthase"/>
</dbReference>
<dbReference type="Pfam" id="PF24621">
    <property type="entry name" value="DHQS_C"/>
    <property type="match status" value="1"/>
</dbReference>
<dbReference type="EMBL" id="WBKG01000001">
    <property type="protein sequence ID" value="KAB1990756.1"/>
    <property type="molecule type" value="Genomic_DNA"/>
</dbReference>
<keyword evidence="5" id="KW-0456">Lyase</keyword>
<dbReference type="Pfam" id="PF01761">
    <property type="entry name" value="DHQ_synthase"/>
    <property type="match status" value="1"/>
</dbReference>
<dbReference type="SUPFAM" id="SSF56796">
    <property type="entry name" value="Dehydroquinate synthase-like"/>
    <property type="match status" value="1"/>
</dbReference>
<evidence type="ECO:0000259" key="14">
    <source>
        <dbReference type="Pfam" id="PF24621"/>
    </source>
</evidence>
<comment type="pathway">
    <text evidence="9">Metabolic intermediate biosynthesis; 2-deoxystreptamine biosynthesis; 2-deoxystreptamine from D-glucose 6-phosphate: step 1/4.</text>
</comment>
<keyword evidence="6" id="KW-0170">Cobalt</keyword>
<sequence length="390" mass="40855">MTAAGMRMRPIRLGDVSYPYHYGHDCIDDILAALGEYDADRFLVVTDDNVLALHGEALLEGLRALAPVEVLSLPAGDGMKSLGHLAGHLERAVAAGATRRSVVIAFGGGVPGNLAGVLAALLYRGVRMVHVPTTTVAAMDSVISLKQAINSSRGKNHFGTYLTPQAVYLDVALLRTLPDKQLRSGLCEATKNCLAIAPHAIPAMRKLLADGDLTAPESLLWLLEESLAAKTGVTAKDAREQGSGLILEYGHTVGHAVELCDQKLRGAQGVSHGEAVMFGMLVAARIAAELGVLTADEVAVHDELARALGAPLTVPAGITVDEIMATVRSDNKRGYMTAGPDEAVMVLLRGFGEPLGSPDLPLVTVPLRLVEDVVSGLLPAAARLAEEVAA</sequence>
<evidence type="ECO:0000256" key="3">
    <source>
        <dbReference type="ARBA" id="ARBA00022723"/>
    </source>
</evidence>
<comment type="function">
    <text evidence="8">Catalyzes the intramolecular carbocycle formation from D-glucose-6-phosphate to 2-deoxy-scyllo-inosose (DOI).</text>
</comment>
<dbReference type="EC" id="4.2.3.124" evidence="11"/>
<dbReference type="PANTHER" id="PTHR43622">
    <property type="entry name" value="3-DEHYDROQUINATE SYNTHASE"/>
    <property type="match status" value="1"/>
</dbReference>
<comment type="caution">
    <text evidence="15">The sequence shown here is derived from an EMBL/GenBank/DDBJ whole genome shotgun (WGS) entry which is preliminary data.</text>
</comment>
<dbReference type="InterPro" id="IPR030960">
    <property type="entry name" value="DHQS/DOIS_N"/>
</dbReference>
<dbReference type="CDD" id="cd08197">
    <property type="entry name" value="DOIS"/>
    <property type="match status" value="1"/>
</dbReference>
<evidence type="ECO:0000256" key="2">
    <source>
        <dbReference type="ARBA" id="ARBA00001941"/>
    </source>
</evidence>
<dbReference type="Proteomes" id="UP000442990">
    <property type="component" value="Unassembled WGS sequence"/>
</dbReference>
<keyword evidence="16" id="KW-1185">Reference proteome</keyword>
<name>A0A7J5DPT1_9ACTN</name>
<dbReference type="InterPro" id="IPR056179">
    <property type="entry name" value="DHQS_C"/>
</dbReference>
<evidence type="ECO:0000256" key="12">
    <source>
        <dbReference type="ARBA" id="ARBA00040375"/>
    </source>
</evidence>
<evidence type="ECO:0000256" key="4">
    <source>
        <dbReference type="ARBA" id="ARBA00023027"/>
    </source>
</evidence>
<feature type="domain" description="3-dehydroquinate synthase N-terminal" evidence="13">
    <location>
        <begin position="72"/>
        <end position="183"/>
    </location>
</feature>
<comment type="cofactor">
    <cofactor evidence="1">
        <name>NAD(+)</name>
        <dbReference type="ChEBI" id="CHEBI:57540"/>
    </cofactor>
</comment>
<dbReference type="PANTHER" id="PTHR43622:SF1">
    <property type="entry name" value="3-DEHYDROQUINATE SYNTHASE"/>
    <property type="match status" value="1"/>
</dbReference>
<organism evidence="15 16">
    <name type="scientific">Streptomyces triticiradicis</name>
    <dbReference type="NCBI Taxonomy" id="2651189"/>
    <lineage>
        <taxon>Bacteria</taxon>
        <taxon>Bacillati</taxon>
        <taxon>Actinomycetota</taxon>
        <taxon>Actinomycetes</taxon>
        <taxon>Kitasatosporales</taxon>
        <taxon>Streptomycetaceae</taxon>
        <taxon>Streptomyces</taxon>
    </lineage>
</organism>